<dbReference type="PROSITE" id="PS50056">
    <property type="entry name" value="TYR_PHOSPHATASE_2"/>
    <property type="match status" value="1"/>
</dbReference>
<proteinExistence type="predicted"/>
<dbReference type="EMBL" id="FUZO01000001">
    <property type="protein sequence ID" value="SKC41090.1"/>
    <property type="molecule type" value="Genomic_DNA"/>
</dbReference>
<evidence type="ECO:0000313" key="3">
    <source>
        <dbReference type="Proteomes" id="UP000190827"/>
    </source>
</evidence>
<keyword evidence="3" id="KW-1185">Reference proteome</keyword>
<comment type="caution">
    <text evidence="2">The sequence shown here is derived from an EMBL/GenBank/DDBJ whole genome shotgun (WGS) entry which is preliminary data.</text>
</comment>
<dbReference type="RefSeq" id="WP_079704721.1">
    <property type="nucleotide sequence ID" value="NZ_FUZO01000001.1"/>
</dbReference>
<evidence type="ECO:0000313" key="2">
    <source>
        <dbReference type="EMBL" id="SKC41090.1"/>
    </source>
</evidence>
<dbReference type="Gene3D" id="3.90.190.10">
    <property type="entry name" value="Protein tyrosine phosphatase superfamily"/>
    <property type="match status" value="1"/>
</dbReference>
<dbReference type="InterPro" id="IPR026893">
    <property type="entry name" value="Tyr/Ser_Pase_IphP-type"/>
</dbReference>
<gene>
    <name evidence="2" type="ORF">SAMN06295973_0684</name>
</gene>
<protein>
    <submittedName>
        <fullName evidence="2">Protein tyrosine/serine phosphatase</fullName>
    </submittedName>
</protein>
<dbReference type="Pfam" id="PF13350">
    <property type="entry name" value="Y_phosphatase3"/>
    <property type="match status" value="1"/>
</dbReference>
<dbReference type="InterPro" id="IPR016130">
    <property type="entry name" value="Tyr_Pase_AS"/>
</dbReference>
<name>A0ABY1LHT2_9MICO</name>
<organism evidence="2 3">
    <name type="scientific">Plantibacter cousiniae</name>
    <name type="common">nom. nud.</name>
    <dbReference type="NCBI Taxonomy" id="199709"/>
    <lineage>
        <taxon>Bacteria</taxon>
        <taxon>Bacillati</taxon>
        <taxon>Actinomycetota</taxon>
        <taxon>Actinomycetes</taxon>
        <taxon>Micrococcales</taxon>
        <taxon>Microbacteriaceae</taxon>
        <taxon>Plantibacter</taxon>
    </lineage>
</organism>
<dbReference type="InterPro" id="IPR000387">
    <property type="entry name" value="Tyr_Pase_dom"/>
</dbReference>
<dbReference type="PROSITE" id="PS00383">
    <property type="entry name" value="TYR_PHOSPHATASE_1"/>
    <property type="match status" value="1"/>
</dbReference>
<accession>A0ABY1LHT2</accession>
<reference evidence="2 3" key="1">
    <citation type="submission" date="2017-02" db="EMBL/GenBank/DDBJ databases">
        <authorList>
            <person name="Varghese N."/>
            <person name="Submissions S."/>
        </authorList>
    </citation>
    <scope>NUCLEOTIDE SEQUENCE [LARGE SCALE GENOMIC DNA]</scope>
    <source>
        <strain evidence="2 3">VKM Ac-1787</strain>
    </source>
</reference>
<evidence type="ECO:0000259" key="1">
    <source>
        <dbReference type="PROSITE" id="PS50056"/>
    </source>
</evidence>
<dbReference type="Proteomes" id="UP000190827">
    <property type="component" value="Unassembled WGS sequence"/>
</dbReference>
<dbReference type="InterPro" id="IPR029021">
    <property type="entry name" value="Prot-tyrosine_phosphatase-like"/>
</dbReference>
<sequence>MRNLDWDGLRNLRDLGGLPTPLSSTGLTARGRIARGPRRELLTAAGWDAAMRWGLRSVVDLRSADETGARVTDPGVRPPAELVMTLAPTEDQTDPEFRAVCLPILDSPEYWPHNVRILPDFVRGALEAIASSEPGILVHCAAGRDRTGMISALLLANVGVPDDAIVDDYAASVRAMAGTAPHGGPTHDRQASWTSEQVDVFLEEVTPHVRAFVADADGVFDTLGFAEASRQRLRQLLL</sequence>
<dbReference type="SUPFAM" id="SSF52799">
    <property type="entry name" value="(Phosphotyrosine protein) phosphatases II"/>
    <property type="match status" value="1"/>
</dbReference>
<feature type="domain" description="Tyrosine specific protein phosphatases" evidence="1">
    <location>
        <begin position="116"/>
        <end position="174"/>
    </location>
</feature>